<evidence type="ECO:0008006" key="5">
    <source>
        <dbReference type="Google" id="ProtNLM"/>
    </source>
</evidence>
<evidence type="ECO:0000313" key="4">
    <source>
        <dbReference type="Proteomes" id="UP000067243"/>
    </source>
</evidence>
<name>A0A0K1P6W5_9MOLU</name>
<feature type="region of interest" description="Disordered" evidence="1">
    <location>
        <begin position="221"/>
        <end position="240"/>
    </location>
</feature>
<gene>
    <name evidence="3" type="ORF">STURON_00713</name>
</gene>
<evidence type="ECO:0000256" key="2">
    <source>
        <dbReference type="SAM" id="SignalP"/>
    </source>
</evidence>
<dbReference type="KEGG" id="stur:STURON_00713"/>
<keyword evidence="2" id="KW-0732">Signal</keyword>
<feature type="chain" id="PRO_5009779618" description="Lipoprotein" evidence="2">
    <location>
        <begin position="20"/>
        <end position="781"/>
    </location>
</feature>
<dbReference type="Proteomes" id="UP000067243">
    <property type="component" value="Chromosome"/>
</dbReference>
<evidence type="ECO:0000313" key="3">
    <source>
        <dbReference type="EMBL" id="AKU79959.1"/>
    </source>
</evidence>
<accession>A0A0K1P6W5</accession>
<dbReference type="EMBL" id="CP012328">
    <property type="protein sequence ID" value="AKU79959.1"/>
    <property type="molecule type" value="Genomic_DNA"/>
</dbReference>
<protein>
    <recommendedName>
        <fullName evidence="5">Lipoprotein</fullName>
    </recommendedName>
</protein>
<dbReference type="OrthoDB" id="388278at2"/>
<feature type="compositionally biased region" description="Polar residues" evidence="1">
    <location>
        <begin position="222"/>
        <end position="238"/>
    </location>
</feature>
<feature type="signal peptide" evidence="2">
    <location>
        <begin position="1"/>
        <end position="19"/>
    </location>
</feature>
<dbReference type="AlphaFoldDB" id="A0A0K1P6W5"/>
<keyword evidence="4" id="KW-1185">Reference proteome</keyword>
<dbReference type="PROSITE" id="PS51257">
    <property type="entry name" value="PROKAR_LIPOPROTEIN"/>
    <property type="match status" value="1"/>
</dbReference>
<organism evidence="3 4">
    <name type="scientific">Spiroplasma turonicum</name>
    <dbReference type="NCBI Taxonomy" id="216946"/>
    <lineage>
        <taxon>Bacteria</taxon>
        <taxon>Bacillati</taxon>
        <taxon>Mycoplasmatota</taxon>
        <taxon>Mollicutes</taxon>
        <taxon>Entomoplasmatales</taxon>
        <taxon>Spiroplasmataceae</taxon>
        <taxon>Spiroplasma</taxon>
    </lineage>
</organism>
<dbReference type="PATRIC" id="fig|216946.3.peg.740"/>
<evidence type="ECO:0000256" key="1">
    <source>
        <dbReference type="SAM" id="MobiDB-lite"/>
    </source>
</evidence>
<reference evidence="3 4" key="1">
    <citation type="journal article" date="2015" name="Genome Announc.">
        <title>Complete Genome Sequence of Spiroplasma turonicum Strain Tab4cT, a Parasite of a Horse Fly, Haematopota sp. (Diptera: Tabanidae).</title>
        <authorList>
            <person name="Davis R.E."/>
            <person name="Shao J."/>
            <person name="Zhao Y."/>
            <person name="Gasparich G.E."/>
            <person name="Gaynor B.J."/>
            <person name="Donofrio N."/>
        </authorList>
    </citation>
    <scope>NUCLEOTIDE SEQUENCE [LARGE SCALE GENOMIC DNA]</scope>
    <source>
        <strain evidence="3 4">Tab4c</strain>
    </source>
</reference>
<proteinExistence type="predicted"/>
<dbReference type="RefSeq" id="WP_075048540.1">
    <property type="nucleotide sequence ID" value="NZ_CP012328.1"/>
</dbReference>
<sequence>MKKLLNGLLIILLTGSPMITVISCKTKNNNDNGDVNNNLTPLQNEMIEGASFISKLIVAGRHENLNYNINEILSLFLTPEPESLKLPVTYNYEGQNVNLTEDLNKYKNYLAPNIDKINNGTNATMAASYIMGMYDNDFYSKIINGDVSDEKPAYYFNDTFSEDGNQGFNKKSNNAMGFAAGLGKNIDLSEEENRRNLAWGIQDTGALSNYLLSKGFDGANPGDTNGKSNEVSKPSDSTGGSNGSGYLYYNSLLLNGSAKKSAIYPNKKVSDKIADLDFGSYNDLQEKNENIRNSFSSALNASKPNEMKLFNSTGNILVKEAGDNKAKGYISLFASMFDNFSETFNGASMLTEFSNILTPYIYSKESGLDVNQIAQAVGFSFITNLWQGLKNISSDSLNKNVITDEILKSINSLDPALEPLTDLFGFIIPNVKDLGIDKLFSKQDQDVKLPGTNAKNIYQIIDKIYANFEKLSENDKESFINSMFVDDKSPFKSAYSKLIEYMSDDVWNESVKSNNIGGMNLLKLGSEVYRMAADKDYQDLIKQIQVDYKDYTKISELSSSSKTELMSQLGYKNSAYEENSPLYKLYNGVTNDSVLGEKEFRIMVEGFRDYLSRDMEVVHGGVIQYLTDKKYWSIDDISMDTNNNTQTKGKMSFTINYKGNGDVTSNASMQKTKLNVPNKFNPYQTILNYQDDEISKLKGQNLLDEEKIKLSGKVLGIDELKMNDEQIINYDGYGNFKDYKTVNNKYKITWENISENSESPYWIITGINCYNENGDEFYNIY</sequence>